<comment type="caution">
    <text evidence="1">The sequence shown here is derived from an EMBL/GenBank/DDBJ whole genome shotgun (WGS) entry which is preliminary data.</text>
</comment>
<reference evidence="1" key="1">
    <citation type="submission" date="2022-10" db="EMBL/GenBank/DDBJ databases">
        <title>Hoeflea sp. J2-29, isolated from marine algae.</title>
        <authorList>
            <person name="Kristyanto S."/>
            <person name="Kim J.M."/>
            <person name="Jeon C.O."/>
        </authorList>
    </citation>
    <scope>NUCLEOTIDE SEQUENCE</scope>
    <source>
        <strain evidence="1">J2-29</strain>
    </source>
</reference>
<keyword evidence="2" id="KW-1185">Reference proteome</keyword>
<protein>
    <submittedName>
        <fullName evidence="1">Uncharacterized protein</fullName>
    </submittedName>
</protein>
<dbReference type="EMBL" id="JAOVZQ010000001">
    <property type="protein sequence ID" value="MCY0095050.1"/>
    <property type="molecule type" value="Genomic_DNA"/>
</dbReference>
<proteinExistence type="predicted"/>
<dbReference type="RefSeq" id="WP_267612952.1">
    <property type="nucleotide sequence ID" value="NZ_JAOVZQ010000001.1"/>
</dbReference>
<organism evidence="1 2">
    <name type="scientific">Hoeflea ulvae</name>
    <dbReference type="NCBI Taxonomy" id="2983764"/>
    <lineage>
        <taxon>Bacteria</taxon>
        <taxon>Pseudomonadati</taxon>
        <taxon>Pseudomonadota</taxon>
        <taxon>Alphaproteobacteria</taxon>
        <taxon>Hyphomicrobiales</taxon>
        <taxon>Rhizobiaceae</taxon>
        <taxon>Hoeflea</taxon>
    </lineage>
</organism>
<evidence type="ECO:0000313" key="2">
    <source>
        <dbReference type="Proteomes" id="UP001081283"/>
    </source>
</evidence>
<accession>A0ABT3YGM5</accession>
<name>A0ABT3YGM5_9HYPH</name>
<gene>
    <name evidence="1" type="ORF">OEG82_13600</name>
</gene>
<evidence type="ECO:0000313" key="1">
    <source>
        <dbReference type="EMBL" id="MCY0095050.1"/>
    </source>
</evidence>
<dbReference type="Proteomes" id="UP001081283">
    <property type="component" value="Unassembled WGS sequence"/>
</dbReference>
<sequence length="150" mass="17243">MAVLLSDVLMKRSRDRAARPFLTPDQIRNVITQSVNYPSHDGTDPARARALLLFQTSVQQTWLVRTERRLYCILDDRRKPTAHINWSMAMSEIVHNDDLLLEISLDEQSPVSSKSGLVHFGPSHRNWLYSKKLFASEPLAEQLDRFLRGA</sequence>